<evidence type="ECO:0000313" key="2">
    <source>
        <dbReference type="Proteomes" id="UP000452235"/>
    </source>
</evidence>
<sequence>MAVYLISKYALPPNPSSLSIYAHQFHPQDKTNCCRLGDPLFAVSIGLSAAFLRIRREQREKFPERNAEIGMGEIVQVGGRRLQRWWAGDFAGL</sequence>
<reference evidence="1 2" key="1">
    <citation type="submission" date="2020-01" db="EMBL/GenBank/DDBJ databases">
        <title>Aspergillus terreus IFO 6365 whole genome shotgun sequence.</title>
        <authorList>
            <person name="Kanamasa S."/>
            <person name="Takahashi H."/>
        </authorList>
    </citation>
    <scope>NUCLEOTIDE SEQUENCE [LARGE SCALE GENOMIC DNA]</scope>
    <source>
        <strain evidence="1 2">IFO 6365</strain>
    </source>
</reference>
<dbReference type="InterPro" id="IPR024242">
    <property type="entry name" value="NCE101"/>
</dbReference>
<dbReference type="AlphaFoldDB" id="A0A5M3ZH61"/>
<protein>
    <submittedName>
        <fullName evidence="1">Mitochondrial carrier protein</fullName>
    </submittedName>
</protein>
<dbReference type="GO" id="GO:0009306">
    <property type="term" value="P:protein secretion"/>
    <property type="evidence" value="ECO:0007669"/>
    <property type="project" value="InterPro"/>
</dbReference>
<proteinExistence type="predicted"/>
<organism evidence="1 2">
    <name type="scientific">Aspergillus terreus</name>
    <dbReference type="NCBI Taxonomy" id="33178"/>
    <lineage>
        <taxon>Eukaryota</taxon>
        <taxon>Fungi</taxon>
        <taxon>Dikarya</taxon>
        <taxon>Ascomycota</taxon>
        <taxon>Pezizomycotina</taxon>
        <taxon>Eurotiomycetes</taxon>
        <taxon>Eurotiomycetidae</taxon>
        <taxon>Eurotiales</taxon>
        <taxon>Aspergillaceae</taxon>
        <taxon>Aspergillus</taxon>
        <taxon>Aspergillus subgen. Circumdati</taxon>
    </lineage>
</organism>
<dbReference type="EMBL" id="BLJY01000015">
    <property type="protein sequence ID" value="GFF21637.1"/>
    <property type="molecule type" value="Genomic_DNA"/>
</dbReference>
<keyword evidence="2" id="KW-1185">Reference proteome</keyword>
<dbReference type="Pfam" id="PF11654">
    <property type="entry name" value="NCE101"/>
    <property type="match status" value="1"/>
</dbReference>
<dbReference type="Proteomes" id="UP000452235">
    <property type="component" value="Unassembled WGS sequence"/>
</dbReference>
<evidence type="ECO:0000313" key="1">
    <source>
        <dbReference type="EMBL" id="GFF21637.1"/>
    </source>
</evidence>
<comment type="caution">
    <text evidence="1">The sequence shown here is derived from an EMBL/GenBank/DDBJ whole genome shotgun (WGS) entry which is preliminary data.</text>
</comment>
<gene>
    <name evidence="1" type="ORF">ATEIFO6365_0015020900</name>
</gene>
<dbReference type="OrthoDB" id="2155101at2759"/>
<name>A0A5M3ZH61_ASPTE</name>
<accession>A0A5M3ZH61</accession>